<reference evidence="1 2" key="1">
    <citation type="submission" date="2016-10" db="EMBL/GenBank/DDBJ databases">
        <authorList>
            <person name="de Groot N.N."/>
        </authorList>
    </citation>
    <scope>NUCLEOTIDE SEQUENCE [LARGE SCALE GENOMIC DNA]</scope>
    <source>
        <strain evidence="1 2">CGMCC 4.3143</strain>
    </source>
</reference>
<accession>A0A1G8AGR9</accession>
<dbReference type="InterPro" id="IPR029055">
    <property type="entry name" value="Ntn_hydrolases_N"/>
</dbReference>
<dbReference type="OrthoDB" id="9790012at2"/>
<sequence>MTYSIVARDEATGQLGVACESHFFAPGAGVTWARPGVGAIATQAFIDGRYGGDGMDMLAAGATAAEVLDRLRVDDPHPEVRQVGMVGRSGDAATWTGGACIARAGSLVDGPVAVQGNMLTDDTVLPAMIEAYRRSDGDLAERLMAAMEAAEAAGGDIRGSQGAALLVVDGPRVADPWNHKPVDLRVEDHPDPIAELRRFLGYRRAFDAVSGTMFTPGLMVGAYAEPHPGDRDRALAALEDAAQVMEGNPEARFWRGVLLARSGDLTAARDQLADAVRSNPRLREFLDRLADAGFLDRHDLEKLR</sequence>
<dbReference type="Pfam" id="PF06267">
    <property type="entry name" value="DUF1028"/>
    <property type="match status" value="1"/>
</dbReference>
<organism evidence="1 2">
    <name type="scientific">Pseudonocardia oroxyli</name>
    <dbReference type="NCBI Taxonomy" id="366584"/>
    <lineage>
        <taxon>Bacteria</taxon>
        <taxon>Bacillati</taxon>
        <taxon>Actinomycetota</taxon>
        <taxon>Actinomycetes</taxon>
        <taxon>Pseudonocardiales</taxon>
        <taxon>Pseudonocardiaceae</taxon>
        <taxon>Pseudonocardia</taxon>
    </lineage>
</organism>
<dbReference type="SUPFAM" id="SSF56235">
    <property type="entry name" value="N-terminal nucleophile aminohydrolases (Ntn hydrolases)"/>
    <property type="match status" value="1"/>
</dbReference>
<name>A0A1G8AGR9_PSEOR</name>
<dbReference type="Proteomes" id="UP000198967">
    <property type="component" value="Unassembled WGS sequence"/>
</dbReference>
<dbReference type="AlphaFoldDB" id="A0A1G8AGR9"/>
<dbReference type="RefSeq" id="WP_093089199.1">
    <property type="nucleotide sequence ID" value="NZ_FNBE01000020.1"/>
</dbReference>
<proteinExistence type="predicted"/>
<dbReference type="Pfam" id="PF14559">
    <property type="entry name" value="TPR_19"/>
    <property type="match status" value="1"/>
</dbReference>
<evidence type="ECO:0000313" key="1">
    <source>
        <dbReference type="EMBL" id="SDH20079.1"/>
    </source>
</evidence>
<dbReference type="Gene3D" id="3.60.20.10">
    <property type="entry name" value="Glutamine Phosphoribosylpyrophosphate, subunit 1, domain 1"/>
    <property type="match status" value="1"/>
</dbReference>
<dbReference type="PANTHER" id="PTHR39328:SF1">
    <property type="entry name" value="BLL2871 PROTEIN"/>
    <property type="match status" value="1"/>
</dbReference>
<dbReference type="Gene3D" id="1.25.40.10">
    <property type="entry name" value="Tetratricopeptide repeat domain"/>
    <property type="match status" value="1"/>
</dbReference>
<dbReference type="GO" id="GO:0016787">
    <property type="term" value="F:hydrolase activity"/>
    <property type="evidence" value="ECO:0007669"/>
    <property type="project" value="UniProtKB-KW"/>
</dbReference>
<dbReference type="InterPro" id="IPR010430">
    <property type="entry name" value="DUF1028"/>
</dbReference>
<gene>
    <name evidence="1" type="ORF">SAMN05216377_12037</name>
</gene>
<keyword evidence="1" id="KW-0378">Hydrolase</keyword>
<protein>
    <submittedName>
        <fullName evidence="1">Uncharacterized conserved protein, Ntn-hydrolase superfamily</fullName>
    </submittedName>
</protein>
<evidence type="ECO:0000313" key="2">
    <source>
        <dbReference type="Proteomes" id="UP000198967"/>
    </source>
</evidence>
<dbReference type="EMBL" id="FNBE01000020">
    <property type="protein sequence ID" value="SDH20079.1"/>
    <property type="molecule type" value="Genomic_DNA"/>
</dbReference>
<dbReference type="STRING" id="366584.SAMN05216377_12037"/>
<dbReference type="PANTHER" id="PTHR39328">
    <property type="entry name" value="BLL2871 PROTEIN"/>
    <property type="match status" value="1"/>
</dbReference>
<keyword evidence="2" id="KW-1185">Reference proteome</keyword>
<dbReference type="InterPro" id="IPR011990">
    <property type="entry name" value="TPR-like_helical_dom_sf"/>
</dbReference>
<dbReference type="SUPFAM" id="SSF48452">
    <property type="entry name" value="TPR-like"/>
    <property type="match status" value="1"/>
</dbReference>